<dbReference type="EMBL" id="QOCE01000038">
    <property type="protein sequence ID" value="RBW52712.1"/>
    <property type="molecule type" value="Genomic_DNA"/>
</dbReference>
<dbReference type="GO" id="GO:0003677">
    <property type="term" value="F:DNA binding"/>
    <property type="evidence" value="ECO:0007669"/>
    <property type="project" value="UniProtKB-KW"/>
</dbReference>
<evidence type="ECO:0000256" key="2">
    <source>
        <dbReference type="ARBA" id="ARBA00023125"/>
    </source>
</evidence>
<dbReference type="Gene3D" id="1.10.10.10">
    <property type="entry name" value="Winged helix-like DNA-binding domain superfamily/Winged helix DNA-binding domain"/>
    <property type="match status" value="1"/>
</dbReference>
<dbReference type="RefSeq" id="WP_113824428.1">
    <property type="nucleotide sequence ID" value="NZ_QOCE01000038.1"/>
</dbReference>
<protein>
    <submittedName>
        <fullName evidence="5">LuxR family transcriptional regulator</fullName>
    </submittedName>
</protein>
<evidence type="ECO:0000256" key="1">
    <source>
        <dbReference type="ARBA" id="ARBA00023015"/>
    </source>
</evidence>
<dbReference type="GO" id="GO:0006355">
    <property type="term" value="P:regulation of DNA-templated transcription"/>
    <property type="evidence" value="ECO:0007669"/>
    <property type="project" value="InterPro"/>
</dbReference>
<evidence type="ECO:0000259" key="4">
    <source>
        <dbReference type="PROSITE" id="PS50043"/>
    </source>
</evidence>
<keyword evidence="1" id="KW-0805">Transcription regulation</keyword>
<name>A0A366WX66_9RHOB</name>
<dbReference type="AlphaFoldDB" id="A0A366WX66"/>
<dbReference type="Pfam" id="PF03472">
    <property type="entry name" value="Autoind_bind"/>
    <property type="match status" value="1"/>
</dbReference>
<dbReference type="SUPFAM" id="SSF75516">
    <property type="entry name" value="Pheromone-binding domain of LuxR-like quorum-sensing transcription factors"/>
    <property type="match status" value="1"/>
</dbReference>
<dbReference type="CDD" id="cd06170">
    <property type="entry name" value="LuxR_C_like"/>
    <property type="match status" value="1"/>
</dbReference>
<dbReference type="InterPro" id="IPR036388">
    <property type="entry name" value="WH-like_DNA-bd_sf"/>
</dbReference>
<feature type="domain" description="HTH luxR-type" evidence="4">
    <location>
        <begin position="168"/>
        <end position="228"/>
    </location>
</feature>
<accession>A0A366WX66</accession>
<sequence length="233" mass="26119">MNLIDLGTLPQPETQYTEFLRQVCERFEMDHAAYAGLNPWEGTIHGHVTYKDDWKDHYTQEGFHLIDPTLHMTQRSIAPVDWVRLERNEDFKRVFRDANDFGLCDQGLTIPVRGPYGDVGLLSVTRDCSSREWGKLIPNVISDLQSMAVHIHDSVMGSEALSGILYHPSLSSREAEILQWIAAGKSQQDVGDILSISHRTVEVHLRSSREKLCALTTAQAVGRAIGIGLIVPS</sequence>
<evidence type="ECO:0000256" key="3">
    <source>
        <dbReference type="ARBA" id="ARBA00023163"/>
    </source>
</evidence>
<dbReference type="PANTHER" id="PTHR44688">
    <property type="entry name" value="DNA-BINDING TRANSCRIPTIONAL ACTIVATOR DEVR_DOSR"/>
    <property type="match status" value="1"/>
</dbReference>
<dbReference type="PANTHER" id="PTHR44688:SF16">
    <property type="entry name" value="DNA-BINDING TRANSCRIPTIONAL ACTIVATOR DEVR_DOSR"/>
    <property type="match status" value="1"/>
</dbReference>
<dbReference type="OrthoDB" id="9803630at2"/>
<evidence type="ECO:0000313" key="5">
    <source>
        <dbReference type="EMBL" id="RBW52712.1"/>
    </source>
</evidence>
<dbReference type="InterPro" id="IPR016032">
    <property type="entry name" value="Sig_transdc_resp-reg_C-effctor"/>
</dbReference>
<dbReference type="InterPro" id="IPR005143">
    <property type="entry name" value="TF_LuxR_autoind-bd_dom"/>
</dbReference>
<dbReference type="InterPro" id="IPR000792">
    <property type="entry name" value="Tscrpt_reg_LuxR_C"/>
</dbReference>
<proteinExistence type="predicted"/>
<evidence type="ECO:0000313" key="6">
    <source>
        <dbReference type="Proteomes" id="UP000252706"/>
    </source>
</evidence>
<keyword evidence="3" id="KW-0804">Transcription</keyword>
<dbReference type="Gene3D" id="3.30.450.80">
    <property type="entry name" value="Transcription factor LuxR-like, autoinducer-binding domain"/>
    <property type="match status" value="1"/>
</dbReference>
<organism evidence="5 6">
    <name type="scientific">Phaeobacter gallaeciensis</name>
    <dbReference type="NCBI Taxonomy" id="60890"/>
    <lineage>
        <taxon>Bacteria</taxon>
        <taxon>Pseudomonadati</taxon>
        <taxon>Pseudomonadota</taxon>
        <taxon>Alphaproteobacteria</taxon>
        <taxon>Rhodobacterales</taxon>
        <taxon>Roseobacteraceae</taxon>
        <taxon>Phaeobacter</taxon>
    </lineage>
</organism>
<dbReference type="PRINTS" id="PR00038">
    <property type="entry name" value="HTHLUXR"/>
</dbReference>
<dbReference type="SUPFAM" id="SSF46894">
    <property type="entry name" value="C-terminal effector domain of the bipartite response regulators"/>
    <property type="match status" value="1"/>
</dbReference>
<gene>
    <name evidence="5" type="ORF">DS909_15800</name>
</gene>
<dbReference type="SMART" id="SM00421">
    <property type="entry name" value="HTH_LUXR"/>
    <property type="match status" value="1"/>
</dbReference>
<keyword evidence="2" id="KW-0238">DNA-binding</keyword>
<reference evidence="5 6" key="1">
    <citation type="submission" date="2018-07" db="EMBL/GenBank/DDBJ databases">
        <title>Modular assembly of carbohydrate-degrading microbial communities in the ocean.</title>
        <authorList>
            <person name="Enke T.N."/>
            <person name="Datta M.S."/>
            <person name="Schwartzman J.A."/>
            <person name="Cermak N."/>
            <person name="Schmitz D.A."/>
            <person name="Barrere J."/>
            <person name="Cordero O.X."/>
        </authorList>
    </citation>
    <scope>NUCLEOTIDE SEQUENCE [LARGE SCALE GENOMIC DNA]</scope>
    <source>
        <strain evidence="5 6">C3M10</strain>
    </source>
</reference>
<dbReference type="PROSITE" id="PS50043">
    <property type="entry name" value="HTH_LUXR_2"/>
    <property type="match status" value="1"/>
</dbReference>
<comment type="caution">
    <text evidence="5">The sequence shown here is derived from an EMBL/GenBank/DDBJ whole genome shotgun (WGS) entry which is preliminary data.</text>
</comment>
<dbReference type="Pfam" id="PF00196">
    <property type="entry name" value="GerE"/>
    <property type="match status" value="1"/>
</dbReference>
<dbReference type="Proteomes" id="UP000252706">
    <property type="component" value="Unassembled WGS sequence"/>
</dbReference>
<dbReference type="InterPro" id="IPR036693">
    <property type="entry name" value="TF_LuxR_autoind-bd_dom_sf"/>
</dbReference>